<protein>
    <submittedName>
        <fullName evidence="1">Uncharacterized protein</fullName>
    </submittedName>
</protein>
<dbReference type="OrthoDB" id="6431693at2759"/>
<dbReference type="AlphaFoldDB" id="A0A4Y2Q2J7"/>
<reference evidence="1 2" key="1">
    <citation type="journal article" date="2019" name="Sci. Rep.">
        <title>Orb-weaving spider Araneus ventricosus genome elucidates the spidroin gene catalogue.</title>
        <authorList>
            <person name="Kono N."/>
            <person name="Nakamura H."/>
            <person name="Ohtoshi R."/>
            <person name="Moran D.A.P."/>
            <person name="Shinohara A."/>
            <person name="Yoshida Y."/>
            <person name="Fujiwara M."/>
            <person name="Mori M."/>
            <person name="Tomita M."/>
            <person name="Arakawa K."/>
        </authorList>
    </citation>
    <scope>NUCLEOTIDE SEQUENCE [LARGE SCALE GENOMIC DNA]</scope>
</reference>
<gene>
    <name evidence="1" type="ORF">AVEN_194146_1</name>
</gene>
<proteinExistence type="predicted"/>
<accession>A0A4Y2Q2J7</accession>
<name>A0A4Y2Q2J7_ARAVE</name>
<dbReference type="Proteomes" id="UP000499080">
    <property type="component" value="Unassembled WGS sequence"/>
</dbReference>
<dbReference type="EMBL" id="BGPR01012803">
    <property type="protein sequence ID" value="GBN57749.1"/>
    <property type="molecule type" value="Genomic_DNA"/>
</dbReference>
<sequence length="79" mass="9105">MTQGQKISHFIKGEADDMYYVLIKIEVCTVDQLVTCCRKVDATNPISTANEEDLRDLIRWIVEEEVQKFLPQIPTCTDD</sequence>
<comment type="caution">
    <text evidence="1">The sequence shown here is derived from an EMBL/GenBank/DDBJ whole genome shotgun (WGS) entry which is preliminary data.</text>
</comment>
<evidence type="ECO:0000313" key="2">
    <source>
        <dbReference type="Proteomes" id="UP000499080"/>
    </source>
</evidence>
<organism evidence="1 2">
    <name type="scientific">Araneus ventricosus</name>
    <name type="common">Orbweaver spider</name>
    <name type="synonym">Epeira ventricosa</name>
    <dbReference type="NCBI Taxonomy" id="182803"/>
    <lineage>
        <taxon>Eukaryota</taxon>
        <taxon>Metazoa</taxon>
        <taxon>Ecdysozoa</taxon>
        <taxon>Arthropoda</taxon>
        <taxon>Chelicerata</taxon>
        <taxon>Arachnida</taxon>
        <taxon>Araneae</taxon>
        <taxon>Araneomorphae</taxon>
        <taxon>Entelegynae</taxon>
        <taxon>Araneoidea</taxon>
        <taxon>Araneidae</taxon>
        <taxon>Araneus</taxon>
    </lineage>
</organism>
<keyword evidence="2" id="KW-1185">Reference proteome</keyword>
<evidence type="ECO:0000313" key="1">
    <source>
        <dbReference type="EMBL" id="GBN57749.1"/>
    </source>
</evidence>